<comment type="caution">
    <text evidence="2">The sequence shown here is derived from an EMBL/GenBank/DDBJ whole genome shotgun (WGS) entry which is preliminary data.</text>
</comment>
<feature type="compositionally biased region" description="Pro residues" evidence="1">
    <location>
        <begin position="150"/>
        <end position="161"/>
    </location>
</feature>
<evidence type="ECO:0000256" key="1">
    <source>
        <dbReference type="SAM" id="MobiDB-lite"/>
    </source>
</evidence>
<gene>
    <name evidence="2" type="ORF">LITE_LOCUS34051</name>
</gene>
<proteinExistence type="predicted"/>
<feature type="non-terminal residue" evidence="2">
    <location>
        <position position="180"/>
    </location>
</feature>
<feature type="region of interest" description="Disordered" evidence="1">
    <location>
        <begin position="114"/>
        <end position="180"/>
    </location>
</feature>
<dbReference type="EMBL" id="CAMGYJ010000008">
    <property type="protein sequence ID" value="CAI0459539.1"/>
    <property type="molecule type" value="Genomic_DNA"/>
</dbReference>
<feature type="compositionally biased region" description="Basic and acidic residues" evidence="1">
    <location>
        <begin position="132"/>
        <end position="141"/>
    </location>
</feature>
<dbReference type="AlphaFoldDB" id="A0AAV0NLN0"/>
<protein>
    <submittedName>
        <fullName evidence="2">Uncharacterized protein</fullName>
    </submittedName>
</protein>
<name>A0AAV0NLN0_9ROSI</name>
<dbReference type="Proteomes" id="UP001154282">
    <property type="component" value="Unassembled WGS sequence"/>
</dbReference>
<accession>A0AAV0NLN0</accession>
<keyword evidence="3" id="KW-1185">Reference proteome</keyword>
<reference evidence="2" key="1">
    <citation type="submission" date="2022-08" db="EMBL/GenBank/DDBJ databases">
        <authorList>
            <person name="Gutierrez-Valencia J."/>
        </authorList>
    </citation>
    <scope>NUCLEOTIDE SEQUENCE</scope>
</reference>
<organism evidence="2 3">
    <name type="scientific">Linum tenue</name>
    <dbReference type="NCBI Taxonomy" id="586396"/>
    <lineage>
        <taxon>Eukaryota</taxon>
        <taxon>Viridiplantae</taxon>
        <taxon>Streptophyta</taxon>
        <taxon>Embryophyta</taxon>
        <taxon>Tracheophyta</taxon>
        <taxon>Spermatophyta</taxon>
        <taxon>Magnoliopsida</taxon>
        <taxon>eudicotyledons</taxon>
        <taxon>Gunneridae</taxon>
        <taxon>Pentapetalae</taxon>
        <taxon>rosids</taxon>
        <taxon>fabids</taxon>
        <taxon>Malpighiales</taxon>
        <taxon>Linaceae</taxon>
        <taxon>Linum</taxon>
    </lineage>
</organism>
<sequence length="180" mass="19654">APLQCTKLTSLLSHPRSPRPETLERSVRSLRSNGLLRIAGGHTRKASNPALERHLSLALLLRSVQIMEIRRSPTLPPPPAPIHAASWPPLLASRRHPAGIPRALTLLRATTRLPSPHHHRHHAASSIANSNKHQEQKKEKAAAAGDAPSLPIPIPSIPPPTRIGAPQKDGPRLRRHPLPR</sequence>
<feature type="non-terminal residue" evidence="2">
    <location>
        <position position="1"/>
    </location>
</feature>
<evidence type="ECO:0000313" key="3">
    <source>
        <dbReference type="Proteomes" id="UP001154282"/>
    </source>
</evidence>
<evidence type="ECO:0000313" key="2">
    <source>
        <dbReference type="EMBL" id="CAI0459539.1"/>
    </source>
</evidence>